<dbReference type="EMBL" id="JAXIOK010000023">
    <property type="protein sequence ID" value="KAK4742097.1"/>
    <property type="molecule type" value="Genomic_DNA"/>
</dbReference>
<feature type="compositionally biased region" description="Basic and acidic residues" evidence="1">
    <location>
        <begin position="212"/>
        <end position="227"/>
    </location>
</feature>
<feature type="region of interest" description="Disordered" evidence="1">
    <location>
        <begin position="151"/>
        <end position="190"/>
    </location>
</feature>
<sequence length="1250" mass="139648">MFTEGLDNNALKWVSEKERSLPSSNLRSTADPLLSSRNRGHGFGLPATSRFHSGHLPPSTIPLTRIISGKVDGIVSASDSDMNTDSEEEVSGFHHSLDSSPQDERVQAGTASRCDNAVRPQYTNDYGWSDVSSSMESTLGLQRKVSDRFLRGNGRYPSEVKDYTEEESSDSAASSEFSTTQTGSINGVIPARRARAAENYASNRMSNLKSKGFLEKDNARNKQKGDLSEDDIASAPPFCNSPGELNRGPEKFPVNKEGSNRRGMVVSHCSMPTNVGGTLDPTNKNNDIDINNNAEKQHRYSMGADIVFAGGSHVLRTPAFHASALGPWHAVIAYDACVRLCLNAWARGCMEAPMFLENECLLLRDAFGLQQVLLQSEEELLVKQSSDVVNNEGATSKPKKIIGKMKVQVRKVKTILDAPTGCSILSLRAPSSLRPASVKLNSIRHKFSNLQSTVSAQWRAIKNIRTIQHIPDTGSFSHQGSVYFRAGTRYLKQVSSLLKTGVTSLRNSSSSYEVFQETYSCFLRMKSSAEEDAVPMQPGSGETHIFFPDSAGDDLIVEIQDSKGKHYGRVLAQLATITEDSAEKVRWWPIFREPEHELVGKIQLCINYSTSSEENGYAKYGTVAETVAYDLALEVAMKMQRFQQRNLSLHDPWKWLLREFASYYGISDIYTKLRYLSYVMDVATPTADCLTLVLDLLMPVLMKGHSRSTLSHQENRILGETKNQIEQILAMVFENYKSLDESSFSGLADIFRPATGIAAPALEPAVKLYTLLHDILSPEAQTNLSHYFQTAAKKRLRRHLTETDEYVTSGAESVLLDPVTMSTAYHKMTSLCMNIKNEIYTDIEIHNQHILPSFVDLPNLSSSIYSTELCNRLRAFLAACPPTGPSIPVAELVIATADFQGDLTSWKICPVKGGVDAKELFHLYILVWIQDKRLSLLETCKLDKIKWSGVGTQHSTTPFVDQMYDRLREMLTDYEVIICRWPEYIFVLENAFADVENAIVEALDKQYADVLAPLKENLVPKKFGLKYVQKLTKRSVSAYTVPDELAILLNSMKRMLDTLRPQIETKFRSWASCIPTSGNTAPGDRLSEVTVMLRTKFRNYLQAVVEKLAENTKLQAATKLKKVIQDSKGTVVESDVRGRMQPLREQLTASINHLHTIFETQVFIALCRGYWDRMGQDVLSFLESRKENRSWYRGSRIAASVLDDIFASQLQQLLGNALQAKDLEPPQSITEVRSILCKDTPAHKKGGLYY</sequence>
<reference evidence="2 3" key="1">
    <citation type="journal article" date="2023" name="Hortic Res">
        <title>Pangenome of water caltrop reveals structural variations and asymmetric subgenome divergence after allopolyploidization.</title>
        <authorList>
            <person name="Zhang X."/>
            <person name="Chen Y."/>
            <person name="Wang L."/>
            <person name="Yuan Y."/>
            <person name="Fang M."/>
            <person name="Shi L."/>
            <person name="Lu R."/>
            <person name="Comes H.P."/>
            <person name="Ma Y."/>
            <person name="Chen Y."/>
            <person name="Huang G."/>
            <person name="Zhou Y."/>
            <person name="Zheng Z."/>
            <person name="Qiu Y."/>
        </authorList>
    </citation>
    <scope>NUCLEOTIDE SEQUENCE [LARGE SCALE GENOMIC DNA]</scope>
    <source>
        <tissue evidence="2">Roots</tissue>
    </source>
</reference>
<dbReference type="AlphaFoldDB" id="A0AAN7GMQ8"/>
<dbReference type="Proteomes" id="UP001345219">
    <property type="component" value="Chromosome 1"/>
</dbReference>
<evidence type="ECO:0000313" key="2">
    <source>
        <dbReference type="EMBL" id="KAK4742097.1"/>
    </source>
</evidence>
<evidence type="ECO:0000313" key="3">
    <source>
        <dbReference type="Proteomes" id="UP001345219"/>
    </source>
</evidence>
<feature type="region of interest" description="Disordered" evidence="1">
    <location>
        <begin position="77"/>
        <end position="119"/>
    </location>
</feature>
<feature type="region of interest" description="Disordered" evidence="1">
    <location>
        <begin position="209"/>
        <end position="249"/>
    </location>
</feature>
<evidence type="ECO:0000256" key="1">
    <source>
        <dbReference type="SAM" id="MobiDB-lite"/>
    </source>
</evidence>
<evidence type="ECO:0008006" key="4">
    <source>
        <dbReference type="Google" id="ProtNLM"/>
    </source>
</evidence>
<protein>
    <recommendedName>
        <fullName evidence="4">Pesticidal crystal cry8Ba protein</fullName>
    </recommendedName>
</protein>
<gene>
    <name evidence="2" type="ORF">SAY87_000098</name>
</gene>
<feature type="compositionally biased region" description="Basic and acidic residues" evidence="1">
    <location>
        <begin position="91"/>
        <end position="106"/>
    </location>
</feature>
<keyword evidence="3" id="KW-1185">Reference proteome</keyword>
<accession>A0AAN7GMQ8</accession>
<comment type="caution">
    <text evidence="2">The sequence shown here is derived from an EMBL/GenBank/DDBJ whole genome shotgun (WGS) entry which is preliminary data.</text>
</comment>
<organism evidence="2 3">
    <name type="scientific">Trapa incisa</name>
    <dbReference type="NCBI Taxonomy" id="236973"/>
    <lineage>
        <taxon>Eukaryota</taxon>
        <taxon>Viridiplantae</taxon>
        <taxon>Streptophyta</taxon>
        <taxon>Embryophyta</taxon>
        <taxon>Tracheophyta</taxon>
        <taxon>Spermatophyta</taxon>
        <taxon>Magnoliopsida</taxon>
        <taxon>eudicotyledons</taxon>
        <taxon>Gunneridae</taxon>
        <taxon>Pentapetalae</taxon>
        <taxon>rosids</taxon>
        <taxon>malvids</taxon>
        <taxon>Myrtales</taxon>
        <taxon>Lythraceae</taxon>
        <taxon>Trapa</taxon>
    </lineage>
</organism>
<feature type="region of interest" description="Disordered" evidence="1">
    <location>
        <begin position="16"/>
        <end position="56"/>
    </location>
</feature>
<proteinExistence type="predicted"/>
<name>A0AAN7GMQ8_9MYRT</name>
<dbReference type="PANTHER" id="PTHR31110:SF2">
    <property type="entry name" value="PESTICIDAL CRYSTAL CRY8BA PROTEIN"/>
    <property type="match status" value="1"/>
</dbReference>
<dbReference type="PANTHER" id="PTHR31110">
    <property type="entry name" value="PESTICIDAL CRYSTAL CRY8BA PROTEIN"/>
    <property type="match status" value="1"/>
</dbReference>